<evidence type="ECO:0000256" key="4">
    <source>
        <dbReference type="ARBA" id="ARBA00022679"/>
    </source>
</evidence>
<dbReference type="InterPro" id="IPR029056">
    <property type="entry name" value="Ribokinase-like"/>
</dbReference>
<keyword evidence="8 11" id="KW-0067">ATP-binding</keyword>
<evidence type="ECO:0000256" key="10">
    <source>
        <dbReference type="ARBA" id="ARBA00022977"/>
    </source>
</evidence>
<keyword evidence="6 11" id="KW-0547">Nucleotide-binding</keyword>
<dbReference type="GO" id="GO:0009229">
    <property type="term" value="P:thiamine diphosphate biosynthetic process"/>
    <property type="evidence" value="ECO:0007669"/>
    <property type="project" value="UniProtKB-UniRule"/>
</dbReference>
<keyword evidence="5 11" id="KW-0479">Metal-binding</keyword>
<sequence>MSTLTEIRHQRPLILCLTNSVTVQRVADLVSFLGASPLMSSEKDEIEDLLTLASALVLNTGTLRQEDVSLFIAAGRLANKKGIPVVLDPVAVHVPYRSHVMKLLLSEIHFDIIRGNAAEIAWFAEEEVKSRGIDSLDTTSSSNNAKIAAKKTNAVIVQTGQTDVITDGTNMYYVNTSSELFAINVGCGDMLTAAIATFSAVNTHFLEASYEAAKFFSESGIQAELQVKELPGDFITALLNNIYSSSAKKAEENND</sequence>
<dbReference type="RefSeq" id="WP_279360830.1">
    <property type="nucleotide sequence ID" value="NZ_CP141727.1"/>
</dbReference>
<dbReference type="CDD" id="cd01170">
    <property type="entry name" value="THZ_kinase"/>
    <property type="match status" value="1"/>
</dbReference>
<feature type="binding site" evidence="11">
    <location>
        <position position="39"/>
    </location>
    <ligand>
        <name>substrate</name>
    </ligand>
</feature>
<comment type="similarity">
    <text evidence="11">Belongs to the Thz kinase family.</text>
</comment>
<comment type="function">
    <text evidence="11">Catalyzes the phosphorylation of the hydroxyl group of 4-methyl-5-beta-hydroxyethylthiazole (THZ).</text>
</comment>
<name>A0A9X4SC11_9LACT</name>
<keyword evidence="9 11" id="KW-0460">Magnesium</keyword>
<dbReference type="Proteomes" id="UP001153199">
    <property type="component" value="Unassembled WGS sequence"/>
</dbReference>
<evidence type="ECO:0000256" key="11">
    <source>
        <dbReference type="HAMAP-Rule" id="MF_00228"/>
    </source>
</evidence>
<evidence type="ECO:0000313" key="13">
    <source>
        <dbReference type="Proteomes" id="UP001153199"/>
    </source>
</evidence>
<evidence type="ECO:0000256" key="2">
    <source>
        <dbReference type="ARBA" id="ARBA00001946"/>
    </source>
</evidence>
<feature type="binding site" evidence="11">
    <location>
        <position position="114"/>
    </location>
    <ligand>
        <name>ATP</name>
        <dbReference type="ChEBI" id="CHEBI:30616"/>
    </ligand>
</feature>
<comment type="cofactor">
    <cofactor evidence="2 11">
        <name>Mg(2+)</name>
        <dbReference type="ChEBI" id="CHEBI:18420"/>
    </cofactor>
</comment>
<dbReference type="GO" id="GO:0009228">
    <property type="term" value="P:thiamine biosynthetic process"/>
    <property type="evidence" value="ECO:0007669"/>
    <property type="project" value="UniProtKB-KW"/>
</dbReference>
<comment type="caution">
    <text evidence="12">The sequence shown here is derived from an EMBL/GenBank/DDBJ whole genome shotgun (WGS) entry which is preliminary data.</text>
</comment>
<dbReference type="Gene3D" id="3.40.1190.20">
    <property type="match status" value="1"/>
</dbReference>
<dbReference type="EMBL" id="JAMWFV010000005">
    <property type="protein sequence ID" value="MDG6145184.1"/>
    <property type="molecule type" value="Genomic_DNA"/>
</dbReference>
<evidence type="ECO:0000256" key="9">
    <source>
        <dbReference type="ARBA" id="ARBA00022842"/>
    </source>
</evidence>
<keyword evidence="4 11" id="KW-0808">Transferase</keyword>
<evidence type="ECO:0000256" key="8">
    <source>
        <dbReference type="ARBA" id="ARBA00022840"/>
    </source>
</evidence>
<keyword evidence="13" id="KW-1185">Reference proteome</keyword>
<dbReference type="PRINTS" id="PR01099">
    <property type="entry name" value="HYETHTZKNASE"/>
</dbReference>
<dbReference type="AlphaFoldDB" id="A0A9X4SC11"/>
<evidence type="ECO:0000256" key="6">
    <source>
        <dbReference type="ARBA" id="ARBA00022741"/>
    </source>
</evidence>
<dbReference type="SUPFAM" id="SSF53613">
    <property type="entry name" value="Ribokinase-like"/>
    <property type="match status" value="1"/>
</dbReference>
<dbReference type="EC" id="2.7.1.50" evidence="11"/>
<evidence type="ECO:0000256" key="7">
    <source>
        <dbReference type="ARBA" id="ARBA00022777"/>
    </source>
</evidence>
<comment type="catalytic activity">
    <reaction evidence="1 11">
        <text>5-(2-hydroxyethyl)-4-methylthiazole + ATP = 4-methyl-5-(2-phosphooxyethyl)-thiazole + ADP + H(+)</text>
        <dbReference type="Rhea" id="RHEA:24212"/>
        <dbReference type="ChEBI" id="CHEBI:15378"/>
        <dbReference type="ChEBI" id="CHEBI:17957"/>
        <dbReference type="ChEBI" id="CHEBI:30616"/>
        <dbReference type="ChEBI" id="CHEBI:58296"/>
        <dbReference type="ChEBI" id="CHEBI:456216"/>
        <dbReference type="EC" id="2.7.1.50"/>
    </reaction>
</comment>
<dbReference type="InterPro" id="IPR000417">
    <property type="entry name" value="Hyethyz_kinase"/>
</dbReference>
<feature type="binding site" evidence="11">
    <location>
        <position position="186"/>
    </location>
    <ligand>
        <name>substrate</name>
    </ligand>
</feature>
<dbReference type="GO" id="GO:0000287">
    <property type="term" value="F:magnesium ion binding"/>
    <property type="evidence" value="ECO:0007669"/>
    <property type="project" value="UniProtKB-UniRule"/>
</dbReference>
<accession>A0A9X4SC11</accession>
<keyword evidence="7 11" id="KW-0418">Kinase</keyword>
<feature type="binding site" evidence="11">
    <location>
        <position position="159"/>
    </location>
    <ligand>
        <name>ATP</name>
        <dbReference type="ChEBI" id="CHEBI:30616"/>
    </ligand>
</feature>
<dbReference type="NCBIfam" id="NF006830">
    <property type="entry name" value="PRK09355.1"/>
    <property type="match status" value="1"/>
</dbReference>
<evidence type="ECO:0000256" key="3">
    <source>
        <dbReference type="ARBA" id="ARBA00004868"/>
    </source>
</evidence>
<evidence type="ECO:0000256" key="1">
    <source>
        <dbReference type="ARBA" id="ARBA00001771"/>
    </source>
</evidence>
<dbReference type="PIRSF" id="PIRSF000513">
    <property type="entry name" value="Thz_kinase"/>
    <property type="match status" value="1"/>
</dbReference>
<evidence type="ECO:0000256" key="5">
    <source>
        <dbReference type="ARBA" id="ARBA00022723"/>
    </source>
</evidence>
<protein>
    <recommendedName>
        <fullName evidence="11">Hydroxyethylthiazole kinase</fullName>
        <ecNumber evidence="11">2.7.1.50</ecNumber>
    </recommendedName>
    <alternativeName>
        <fullName evidence="11">4-methyl-5-beta-hydroxyethylthiazole kinase</fullName>
        <shortName evidence="11">TH kinase</shortName>
        <shortName evidence="11">Thz kinase</shortName>
    </alternativeName>
</protein>
<dbReference type="GO" id="GO:0005524">
    <property type="term" value="F:ATP binding"/>
    <property type="evidence" value="ECO:0007669"/>
    <property type="project" value="UniProtKB-UniRule"/>
</dbReference>
<dbReference type="GO" id="GO:0004417">
    <property type="term" value="F:hydroxyethylthiazole kinase activity"/>
    <property type="evidence" value="ECO:0007669"/>
    <property type="project" value="UniProtKB-UniRule"/>
</dbReference>
<comment type="pathway">
    <text evidence="3 11">Cofactor biosynthesis; thiamine diphosphate biosynthesis; 4-methyl-5-(2-phosphoethyl)-thiazole from 5-(2-hydroxyethyl)-4-methylthiazole: step 1/1.</text>
</comment>
<keyword evidence="10 11" id="KW-0784">Thiamine biosynthesis</keyword>
<gene>
    <name evidence="11 12" type="primary">thiM</name>
    <name evidence="12" type="ORF">NF717_05870</name>
</gene>
<dbReference type="HAMAP" id="MF_00228">
    <property type="entry name" value="Thz_kinase"/>
    <property type="match status" value="1"/>
</dbReference>
<dbReference type="Pfam" id="PF02110">
    <property type="entry name" value="HK"/>
    <property type="match status" value="1"/>
</dbReference>
<reference evidence="12" key="1">
    <citation type="submission" date="2022-06" db="EMBL/GenBank/DDBJ databases">
        <title>Lactococcus from bovine mastitis in China.</title>
        <authorList>
            <person name="Lin Y."/>
            <person name="Han B."/>
        </authorList>
    </citation>
    <scope>NUCLEOTIDE SEQUENCE</scope>
    <source>
        <strain evidence="12">Ningxia-I-26</strain>
    </source>
</reference>
<evidence type="ECO:0000313" key="12">
    <source>
        <dbReference type="EMBL" id="MDG6145184.1"/>
    </source>
</evidence>
<proteinExistence type="inferred from homology"/>
<organism evidence="12 13">
    <name type="scientific">Lactococcus formosensis</name>
    <dbReference type="NCBI Taxonomy" id="1281486"/>
    <lineage>
        <taxon>Bacteria</taxon>
        <taxon>Bacillati</taxon>
        <taxon>Bacillota</taxon>
        <taxon>Bacilli</taxon>
        <taxon>Lactobacillales</taxon>
        <taxon>Streptococcaceae</taxon>
        <taxon>Lactococcus</taxon>
    </lineage>
</organism>